<sequence>MGLTGQPTLIAPAPKGVIDPATGKPVGANDPFFLQINDELADKGFLVTATDDLINWARTGSLMWMPSVWHVVPSR</sequence>
<keyword evidence="2" id="KW-1185">Reference proteome</keyword>
<dbReference type="PATRIC" id="fig|1439726.3.peg.223"/>
<organism evidence="1 2">
    <name type="scientific">Methylobrevis pamukkalensis</name>
    <dbReference type="NCBI Taxonomy" id="1439726"/>
    <lineage>
        <taxon>Bacteria</taxon>
        <taxon>Pseudomonadati</taxon>
        <taxon>Pseudomonadota</taxon>
        <taxon>Alphaproteobacteria</taxon>
        <taxon>Hyphomicrobiales</taxon>
        <taxon>Pleomorphomonadaceae</taxon>
        <taxon>Methylobrevis</taxon>
    </lineage>
</organism>
<comment type="caution">
    <text evidence="1">The sequence shown here is derived from an EMBL/GenBank/DDBJ whole genome shotgun (WGS) entry which is preliminary data.</text>
</comment>
<gene>
    <name evidence="1" type="primary">nuoB_1</name>
    <name evidence="1" type="ORF">A6302_00210</name>
</gene>
<dbReference type="EC" id="1.6.5.11" evidence="1"/>
<dbReference type="AlphaFoldDB" id="A0A1E3H833"/>
<reference evidence="1 2" key="1">
    <citation type="submission" date="2016-07" db="EMBL/GenBank/DDBJ databases">
        <title>Draft Genome Sequence of Methylobrevis pamukkalensis PK2.</title>
        <authorList>
            <person name="Vasilenko O.V."/>
            <person name="Doronina N.V."/>
            <person name="Shmareva M.N."/>
            <person name="Tarlachkov S.V."/>
            <person name="Mustakhimov I."/>
            <person name="Trotsenko Y.A."/>
        </authorList>
    </citation>
    <scope>NUCLEOTIDE SEQUENCE [LARGE SCALE GENOMIC DNA]</scope>
    <source>
        <strain evidence="1 2">PK2</strain>
    </source>
</reference>
<evidence type="ECO:0000313" key="1">
    <source>
        <dbReference type="EMBL" id="ODN72464.1"/>
    </source>
</evidence>
<evidence type="ECO:0000313" key="2">
    <source>
        <dbReference type="Proteomes" id="UP000094622"/>
    </source>
</evidence>
<keyword evidence="1" id="KW-0560">Oxidoreductase</keyword>
<dbReference type="Proteomes" id="UP000094622">
    <property type="component" value="Unassembled WGS sequence"/>
</dbReference>
<protein>
    <submittedName>
        <fullName evidence="1">NADH-quinone oxidoreductase subunit B</fullName>
        <ecNumber evidence="1">1.6.5.11</ecNumber>
    </submittedName>
</protein>
<name>A0A1E3H833_9HYPH</name>
<proteinExistence type="predicted"/>
<dbReference type="GO" id="GO:0016491">
    <property type="term" value="F:oxidoreductase activity"/>
    <property type="evidence" value="ECO:0007669"/>
    <property type="project" value="UniProtKB-KW"/>
</dbReference>
<dbReference type="EMBL" id="MCRJ01000002">
    <property type="protein sequence ID" value="ODN72464.1"/>
    <property type="molecule type" value="Genomic_DNA"/>
</dbReference>
<accession>A0A1E3H833</accession>